<dbReference type="RefSeq" id="WP_086898839.1">
    <property type="nucleotide sequence ID" value="NZ_JOOZ01000174.1"/>
</dbReference>
<dbReference type="InterPro" id="IPR054252">
    <property type="entry name" value="Pam3_gp18"/>
</dbReference>
<dbReference type="EMBL" id="JOOZ01000174">
    <property type="protein sequence ID" value="OUL64533.1"/>
    <property type="molecule type" value="Genomic_DNA"/>
</dbReference>
<dbReference type="AlphaFoldDB" id="A0A252EE75"/>
<comment type="caution">
    <text evidence="2">The sequence shown here is derived from an EMBL/GenBank/DDBJ whole genome shotgun (WGS) entry which is preliminary data.</text>
</comment>
<sequence>MASPEVIPLTATAFQSLKLTLSGKAVQLDIQQRSTGLYMDVWLSAKRILAGVICLNRTWLVRDAYFGMPGDLVFIDQQGSSDPEYSGLGSRYLLMYEEGKNV</sequence>
<proteinExistence type="predicted"/>
<evidence type="ECO:0000313" key="2">
    <source>
        <dbReference type="EMBL" id="OUL64533.1"/>
    </source>
</evidence>
<evidence type="ECO:0000259" key="1">
    <source>
        <dbReference type="Pfam" id="PF22479"/>
    </source>
</evidence>
<organism evidence="2 3">
    <name type="scientific">Acetobacter senegalensis</name>
    <dbReference type="NCBI Taxonomy" id="446692"/>
    <lineage>
        <taxon>Bacteria</taxon>
        <taxon>Pseudomonadati</taxon>
        <taxon>Pseudomonadota</taxon>
        <taxon>Alphaproteobacteria</taxon>
        <taxon>Acetobacterales</taxon>
        <taxon>Acetobacteraceae</taxon>
        <taxon>Acetobacter</taxon>
    </lineage>
</organism>
<protein>
    <recommendedName>
        <fullName evidence="1">Cyanophage baseplate Pam3 plug gp18 domain-containing protein</fullName>
    </recommendedName>
</protein>
<accession>A0A252EE75</accession>
<dbReference type="Pfam" id="PF22479">
    <property type="entry name" value="Pam3_gp18"/>
    <property type="match status" value="1"/>
</dbReference>
<evidence type="ECO:0000313" key="3">
    <source>
        <dbReference type="Proteomes" id="UP000195072"/>
    </source>
</evidence>
<name>A0A252EE75_9PROT</name>
<gene>
    <name evidence="2" type="ORF">HK16_04530</name>
</gene>
<feature type="domain" description="Cyanophage baseplate Pam3 plug gp18" evidence="1">
    <location>
        <begin position="7"/>
        <end position="98"/>
    </location>
</feature>
<reference evidence="2 3" key="1">
    <citation type="submission" date="2014-06" db="EMBL/GenBank/DDBJ databases">
        <authorList>
            <person name="Ju J."/>
            <person name="Zhang J."/>
        </authorList>
    </citation>
    <scope>NUCLEOTIDE SEQUENCE [LARGE SCALE GENOMIC DNA]</scope>
    <source>
        <strain evidence="2">DmL_050</strain>
    </source>
</reference>
<dbReference type="Proteomes" id="UP000195072">
    <property type="component" value="Unassembled WGS sequence"/>
</dbReference>